<feature type="compositionally biased region" description="Low complexity" evidence="11">
    <location>
        <begin position="944"/>
        <end position="954"/>
    </location>
</feature>
<evidence type="ECO:0000259" key="14">
    <source>
        <dbReference type="PROSITE" id="PS50106"/>
    </source>
</evidence>
<protein>
    <recommendedName>
        <fullName evidence="18">PDZ domain-containing protein 8</fullName>
    </recommendedName>
</protein>
<dbReference type="PANTHER" id="PTHR21519:SF1">
    <property type="entry name" value="PDZ DOMAIN-CONTAINING PROTEIN 8"/>
    <property type="match status" value="1"/>
</dbReference>
<dbReference type="GO" id="GO:1990456">
    <property type="term" value="P:mitochondrion-endoplasmic reticulum membrane tethering"/>
    <property type="evidence" value="ECO:0007669"/>
    <property type="project" value="InterPro"/>
</dbReference>
<dbReference type="GO" id="GO:0042302">
    <property type="term" value="F:structural constituent of cuticle"/>
    <property type="evidence" value="ECO:0007669"/>
    <property type="project" value="InterPro"/>
</dbReference>
<feature type="compositionally biased region" description="Low complexity" evidence="11">
    <location>
        <begin position="681"/>
        <end position="690"/>
    </location>
</feature>
<dbReference type="OrthoDB" id="10004596at2759"/>
<sequence length="1574" mass="171082">MIEFFLGIIVGVAGILFFVYNYLAEPLAPPAAEPFIDQFRPCQIPEELRAFLKSGEDGQGISKWESCFSISLLLHMLFQEHKDTRQLRRWVHKRLQMELNDLTTRTTAGRLIQEIQIRELSLGAKFVTVNSIRVEKVEMSQDKNIFEKIIFVLDIDYSGGFETAIDVASFIAKRASLSVKITKLTGLVRVVLSRQPYNYWTFSFVSTPVFETEISSQIQGHQLKRVIPIIKEGIRRALQRKHVWPNYKIRYRPIFPNPLFQASSPPSCFAHVKLEGGMEVTVLQCSRLKNVLLEDENKTYEVYCTVAMDHRPLLQSGYGEQGHCVSVMLTFSRFDLATPVGIVFEKAVYVNGSRPVRVLSVEDNSLADKASFKPGDVLVAINNVPIRSERQAVRFLQQTTGDLLVLVERSLDDIDDDELKDGEVMIGDVSSNTDDSFLVVGELTARERSEEVEAVVRMRKTSEDDRRTSKELSVTSTTDSLRRHSVSNMESSIMDNTDSLDSSLISLAEGRVAKVMDIDSKIKAYRFVGYAALTFSVVAILSVCVTLPMVYNYIHHARRSMHHEMVECKAEAKRLWGDVYAVPNVNRTARSVGGDDQCQGCCLPGVAGPQGTPGRPGKPGKPGAPGLNGNPGRPPKEPCEPITPPPCKPCPEGPPGPAGPPGAAGNRGPPGGVGTHGPDGEPGAPGNKGPNGPPGPAGKPGPPGPAGENGRNGEPQPGAPGEPGRPGQPGPRGPAGQPGKDGAPGPQGEKGAPGGSGDAGRDGQPGAPGQPGKDGHPGERGICPKYCALDGGVFFEDGSRHATRFDRPNVASVQRTESARVPQLLVSQPSFDLRRTRSESQIDVKSLEAVHAAISSSSSQHGDEEKVRVVNVGALGRVAPSETANELGVSRLETADKDKTLTQMDAIKGAGSMASLSSMISTRTDRTTDNGTGTEDVGDEDDGNSSSISRNRPSSTRRQKLHATLAAGKKRVLELIPQKRRSTPVENSPTGGPGDLDAVEVGTDAGLMDFERESNSRSPLPPLSGKRSPVECHVVDKKEKKKWRKKGDSPRQRVSKNVSNDSPSSSMAKTRSTKPVQYQRDVVWGQSLHFELDPASRSALKYLNVTVHAKEVKPPSTTPASSHPTTETPESSTPGPKLNPSPSTSATTSDPPRPILLGSVSLYLPQIIDDCRLTLSNCHREVFHMKPPLDTQPLLDTSETISEFSRHAGFDPRLCYGDITLGFRYFPDGLPSGAALNSGEDSDEEVRTARVEPTRPFSPPLLMPSSGHDWKTWYSKSATTCAMCRGKIWLRNASCCSRCLAICHNKCVVKANNGGIACSPHQLNVADSNFEDLATYPDAEEEAAPLVVTSPQASAPATPATPADQLSKRLRLRNKVSEKLSNWRRSGKKKDEEIRNVSEHGEAGHVHYSQTDPDSPGASVVDCLSDFLPHLEGSPFIATLYFQPGNAFDEPTIRNAQKLGKKIFAELPTEERKLKINEQIDRIHLAQRETKDERLVVRQNEGETSPRCLRLEDRLQALAILMLHYCSGLQDCDSSGRSSPSGVSREGLQGVKEDVDAESVADEDATVTDEVPKR</sequence>
<feature type="region of interest" description="Disordered" evidence="11">
    <location>
        <begin position="1111"/>
        <end position="1153"/>
    </location>
</feature>
<feature type="compositionally biased region" description="Pro residues" evidence="11">
    <location>
        <begin position="691"/>
        <end position="705"/>
    </location>
</feature>
<dbReference type="GO" id="GO:0046872">
    <property type="term" value="F:metal ion binding"/>
    <property type="evidence" value="ECO:0007669"/>
    <property type="project" value="UniProtKB-KW"/>
</dbReference>
<dbReference type="SUPFAM" id="SSF50156">
    <property type="entry name" value="PDZ domain-like"/>
    <property type="match status" value="1"/>
</dbReference>
<evidence type="ECO:0000256" key="1">
    <source>
        <dbReference type="ARBA" id="ARBA00004370"/>
    </source>
</evidence>
<dbReference type="PROSITE" id="PS51847">
    <property type="entry name" value="SMP"/>
    <property type="match status" value="1"/>
</dbReference>
<feature type="region of interest" description="Disordered" evidence="11">
    <location>
        <begin position="1234"/>
        <end position="1261"/>
    </location>
</feature>
<name>A0A8S1HF76_9PELO</name>
<dbReference type="InterPro" id="IPR031468">
    <property type="entry name" value="SMP_LBD"/>
</dbReference>
<dbReference type="InterPro" id="IPR039275">
    <property type="entry name" value="PDZD8"/>
</dbReference>
<dbReference type="InterPro" id="IPR002219">
    <property type="entry name" value="PKC_DAG/PE"/>
</dbReference>
<dbReference type="InterPro" id="IPR002486">
    <property type="entry name" value="Col_cuticle_N"/>
</dbReference>
<dbReference type="SMART" id="SM00109">
    <property type="entry name" value="C1"/>
    <property type="match status" value="1"/>
</dbReference>
<organism evidence="16 17">
    <name type="scientific">Caenorhabditis auriculariae</name>
    <dbReference type="NCBI Taxonomy" id="2777116"/>
    <lineage>
        <taxon>Eukaryota</taxon>
        <taxon>Metazoa</taxon>
        <taxon>Ecdysozoa</taxon>
        <taxon>Nematoda</taxon>
        <taxon>Chromadorea</taxon>
        <taxon>Rhabditida</taxon>
        <taxon>Rhabditina</taxon>
        <taxon>Rhabditomorpha</taxon>
        <taxon>Rhabditoidea</taxon>
        <taxon>Rhabditidae</taxon>
        <taxon>Peloderinae</taxon>
        <taxon>Caenorhabditis</taxon>
    </lineage>
</organism>
<feature type="compositionally biased region" description="Low complexity" evidence="11">
    <location>
        <begin position="1535"/>
        <end position="1545"/>
    </location>
</feature>
<dbReference type="PROSITE" id="PS50106">
    <property type="entry name" value="PDZ"/>
    <property type="match status" value="1"/>
</dbReference>
<dbReference type="CDD" id="cd21674">
    <property type="entry name" value="SMP_PDZD8"/>
    <property type="match status" value="1"/>
</dbReference>
<evidence type="ECO:0000256" key="3">
    <source>
        <dbReference type="ARBA" id="ARBA00022448"/>
    </source>
</evidence>
<dbReference type="SMART" id="SM00228">
    <property type="entry name" value="PDZ"/>
    <property type="match status" value="1"/>
</dbReference>
<dbReference type="InterPro" id="IPR001478">
    <property type="entry name" value="PDZ"/>
</dbReference>
<dbReference type="PANTHER" id="PTHR21519">
    <property type="entry name" value="PDZ DOMAIN-CONTAINING PROTEIN 8"/>
    <property type="match status" value="1"/>
</dbReference>
<comment type="subcellular location">
    <subcellularLocation>
        <location evidence="1">Membrane</location>
    </subcellularLocation>
</comment>
<dbReference type="SUPFAM" id="SSF57889">
    <property type="entry name" value="Cysteine-rich domain"/>
    <property type="match status" value="1"/>
</dbReference>
<feature type="compositionally biased region" description="Pro residues" evidence="11">
    <location>
        <begin position="641"/>
        <end position="660"/>
    </location>
</feature>
<feature type="region of interest" description="Disordered" evidence="11">
    <location>
        <begin position="607"/>
        <end position="779"/>
    </location>
</feature>
<evidence type="ECO:0000256" key="8">
    <source>
        <dbReference type="ARBA" id="ARBA00023121"/>
    </source>
</evidence>
<feature type="compositionally biased region" description="Low complexity" evidence="11">
    <location>
        <begin position="706"/>
        <end position="716"/>
    </location>
</feature>
<feature type="domain" description="PDZ" evidence="14">
    <location>
        <begin position="328"/>
        <end position="411"/>
    </location>
</feature>
<feature type="domain" description="SMP-LTD" evidence="15">
    <location>
        <begin position="57"/>
        <end position="253"/>
    </location>
</feature>
<keyword evidence="12" id="KW-1133">Transmembrane helix</keyword>
<feature type="transmembrane region" description="Helical" evidence="12">
    <location>
        <begin position="527"/>
        <end position="551"/>
    </location>
</feature>
<dbReference type="GO" id="GO:0006869">
    <property type="term" value="P:lipid transport"/>
    <property type="evidence" value="ECO:0007669"/>
    <property type="project" value="UniProtKB-KW"/>
</dbReference>
<dbReference type="Pfam" id="PF17820">
    <property type="entry name" value="PDZ_6"/>
    <property type="match status" value="1"/>
</dbReference>
<keyword evidence="8" id="KW-0446">Lipid-binding</keyword>
<keyword evidence="5" id="KW-0677">Repeat</keyword>
<dbReference type="InterPro" id="IPR008160">
    <property type="entry name" value="Collagen"/>
</dbReference>
<proteinExistence type="predicted"/>
<dbReference type="Gene3D" id="3.30.60.20">
    <property type="match status" value="1"/>
</dbReference>
<dbReference type="InterPro" id="IPR036034">
    <property type="entry name" value="PDZ_sf"/>
</dbReference>
<comment type="subunit">
    <text evidence="2">Collagen polypeptide chains are complexed within the cuticle by disulfide bonds and other types of covalent cross-links.</text>
</comment>
<dbReference type="Gene3D" id="2.30.42.10">
    <property type="match status" value="1"/>
</dbReference>
<dbReference type="SMART" id="SM01088">
    <property type="entry name" value="Col_cuticle_N"/>
    <property type="match status" value="1"/>
</dbReference>
<feature type="compositionally biased region" description="Gly residues" evidence="11">
    <location>
        <begin position="668"/>
        <end position="677"/>
    </location>
</feature>
<dbReference type="Pfam" id="PF01391">
    <property type="entry name" value="Collagen"/>
    <property type="match status" value="1"/>
</dbReference>
<dbReference type="Pfam" id="PF26547">
    <property type="entry name" value="PDZD8_N"/>
    <property type="match status" value="1"/>
</dbReference>
<keyword evidence="4" id="KW-0479">Metal-binding</keyword>
<evidence type="ECO:0000256" key="12">
    <source>
        <dbReference type="SAM" id="Phobius"/>
    </source>
</evidence>
<dbReference type="EMBL" id="CAJGYM010000024">
    <property type="protein sequence ID" value="CAD6191970.1"/>
    <property type="molecule type" value="Genomic_DNA"/>
</dbReference>
<feature type="compositionally biased region" description="Low complexity" evidence="11">
    <location>
        <begin position="1055"/>
        <end position="1066"/>
    </location>
</feature>
<evidence type="ECO:0000256" key="6">
    <source>
        <dbReference type="ARBA" id="ARBA00022833"/>
    </source>
</evidence>
<gene>
    <name evidence="16" type="ORF">CAUJ_LOCUS7889</name>
</gene>
<evidence type="ECO:0000256" key="10">
    <source>
        <dbReference type="ARBA" id="ARBA00023157"/>
    </source>
</evidence>
<feature type="compositionally biased region" description="Low complexity" evidence="11">
    <location>
        <begin position="1114"/>
        <end position="1150"/>
    </location>
</feature>
<feature type="compositionally biased region" description="Polar residues" evidence="11">
    <location>
        <begin position="1067"/>
        <end position="1076"/>
    </location>
</feature>
<dbReference type="InterPro" id="IPR058801">
    <property type="entry name" value="PDZD8_N"/>
</dbReference>
<dbReference type="CDD" id="cd00029">
    <property type="entry name" value="C1"/>
    <property type="match status" value="1"/>
</dbReference>
<feature type="compositionally biased region" description="Acidic residues" evidence="11">
    <location>
        <begin position="1555"/>
        <end position="1567"/>
    </location>
</feature>
<feature type="domain" description="Phorbol-ester/DAG-type" evidence="13">
    <location>
        <begin position="1267"/>
        <end position="1318"/>
    </location>
</feature>
<evidence type="ECO:0000256" key="11">
    <source>
        <dbReference type="SAM" id="MobiDB-lite"/>
    </source>
</evidence>
<accession>A0A8S1HF76</accession>
<feature type="region of interest" description="Disordered" evidence="11">
    <location>
        <begin position="458"/>
        <end position="481"/>
    </location>
</feature>
<feature type="region of interest" description="Disordered" evidence="11">
    <location>
        <begin position="1012"/>
        <end position="1076"/>
    </location>
</feature>
<evidence type="ECO:0000256" key="2">
    <source>
        <dbReference type="ARBA" id="ARBA00011518"/>
    </source>
</evidence>
<dbReference type="Pfam" id="PF01484">
    <property type="entry name" value="Col_cuticle_N"/>
    <property type="match status" value="1"/>
</dbReference>
<keyword evidence="3" id="KW-0813">Transport</keyword>
<comment type="caution">
    <text evidence="16">The sequence shown here is derived from an EMBL/GenBank/DDBJ whole genome shotgun (WGS) entry which is preliminary data.</text>
</comment>
<keyword evidence="12" id="KW-0812">Transmembrane</keyword>
<feature type="region of interest" description="Disordered" evidence="11">
    <location>
        <begin position="920"/>
        <end position="1000"/>
    </location>
</feature>
<dbReference type="InterPro" id="IPR046349">
    <property type="entry name" value="C1-like_sf"/>
</dbReference>
<feature type="region of interest" description="Disordered" evidence="11">
    <location>
        <begin position="1533"/>
        <end position="1574"/>
    </location>
</feature>
<evidence type="ECO:0000259" key="15">
    <source>
        <dbReference type="PROSITE" id="PS51847"/>
    </source>
</evidence>
<dbReference type="GO" id="GO:0051560">
    <property type="term" value="P:mitochondrial calcium ion homeostasis"/>
    <property type="evidence" value="ECO:0007669"/>
    <property type="project" value="InterPro"/>
</dbReference>
<dbReference type="PROSITE" id="PS50081">
    <property type="entry name" value="ZF_DAG_PE_2"/>
    <property type="match status" value="1"/>
</dbReference>
<evidence type="ECO:0000313" key="16">
    <source>
        <dbReference type="EMBL" id="CAD6191970.1"/>
    </source>
</evidence>
<evidence type="ECO:0000259" key="13">
    <source>
        <dbReference type="PROSITE" id="PS50081"/>
    </source>
</evidence>
<feature type="transmembrane region" description="Helical" evidence="12">
    <location>
        <begin position="5"/>
        <end position="23"/>
    </location>
</feature>
<feature type="compositionally biased region" description="Basic and acidic residues" evidence="11">
    <location>
        <begin position="1028"/>
        <end position="1038"/>
    </location>
</feature>
<keyword evidence="17" id="KW-1185">Reference proteome</keyword>
<keyword evidence="7" id="KW-0445">Lipid transport</keyword>
<dbReference type="InterPro" id="IPR041489">
    <property type="entry name" value="PDZ_6"/>
</dbReference>
<keyword evidence="6" id="KW-0862">Zinc</keyword>
<evidence type="ECO:0000256" key="4">
    <source>
        <dbReference type="ARBA" id="ARBA00022723"/>
    </source>
</evidence>
<feature type="compositionally biased region" description="Basic and acidic residues" evidence="11">
    <location>
        <begin position="458"/>
        <end position="470"/>
    </location>
</feature>
<evidence type="ECO:0000313" key="17">
    <source>
        <dbReference type="Proteomes" id="UP000835052"/>
    </source>
</evidence>
<keyword evidence="10" id="KW-1015">Disulfide bond</keyword>
<evidence type="ECO:0008006" key="18">
    <source>
        <dbReference type="Google" id="ProtNLM"/>
    </source>
</evidence>
<evidence type="ECO:0000256" key="5">
    <source>
        <dbReference type="ARBA" id="ARBA00022737"/>
    </source>
</evidence>
<keyword evidence="9 12" id="KW-0472">Membrane</keyword>
<dbReference type="CDD" id="cd00136">
    <property type="entry name" value="PDZ_canonical"/>
    <property type="match status" value="1"/>
</dbReference>
<evidence type="ECO:0000256" key="7">
    <source>
        <dbReference type="ARBA" id="ARBA00023055"/>
    </source>
</evidence>
<evidence type="ECO:0000256" key="9">
    <source>
        <dbReference type="ARBA" id="ARBA00023136"/>
    </source>
</evidence>
<dbReference type="Proteomes" id="UP000835052">
    <property type="component" value="Unassembled WGS sequence"/>
</dbReference>
<dbReference type="GO" id="GO:0016020">
    <property type="term" value="C:membrane"/>
    <property type="evidence" value="ECO:0007669"/>
    <property type="project" value="UniProtKB-SubCell"/>
</dbReference>
<dbReference type="GO" id="GO:0044233">
    <property type="term" value="C:mitochondria-associated endoplasmic reticulum membrane contact site"/>
    <property type="evidence" value="ECO:0007669"/>
    <property type="project" value="InterPro"/>
</dbReference>
<dbReference type="GO" id="GO:0008289">
    <property type="term" value="F:lipid binding"/>
    <property type="evidence" value="ECO:0007669"/>
    <property type="project" value="UniProtKB-KW"/>
</dbReference>
<reference evidence="16" key="1">
    <citation type="submission" date="2020-10" db="EMBL/GenBank/DDBJ databases">
        <authorList>
            <person name="Kikuchi T."/>
        </authorList>
    </citation>
    <scope>NUCLEOTIDE SEQUENCE</scope>
    <source>
        <strain evidence="16">NKZ352</strain>
    </source>
</reference>
<dbReference type="GO" id="GO:0005739">
    <property type="term" value="C:mitochondrion"/>
    <property type="evidence" value="ECO:0007669"/>
    <property type="project" value="GOC"/>
</dbReference>